<proteinExistence type="predicted"/>
<gene>
    <name evidence="1" type="ORF">SAMN05421791_10941</name>
</gene>
<evidence type="ECO:0000313" key="1">
    <source>
        <dbReference type="EMBL" id="SDG45101.1"/>
    </source>
</evidence>
<dbReference type="RefSeq" id="WP_090290287.1">
    <property type="nucleotide sequence ID" value="NZ_FNCK01000009.1"/>
</dbReference>
<accession>A0A1G7UCT3</accession>
<reference evidence="1 2" key="1">
    <citation type="submission" date="2016-10" db="EMBL/GenBank/DDBJ databases">
        <authorList>
            <person name="de Groot N.N."/>
        </authorList>
    </citation>
    <scope>NUCLEOTIDE SEQUENCE [LARGE SCALE GENOMIC DNA]</scope>
    <source>
        <strain evidence="1 2">ATCC BAA-466</strain>
    </source>
</reference>
<dbReference type="EMBL" id="FNCK01000009">
    <property type="protein sequence ID" value="SDG45101.1"/>
    <property type="molecule type" value="Genomic_DNA"/>
</dbReference>
<sequence>MYDQSDRNFHCDHCHKIIETGEMCWTKWAFPPSHLKAQVKPRKEFEWKNAPILCSQCSDKELDLSKF</sequence>
<name>A0A1G7UCT3_9LACT</name>
<keyword evidence="2" id="KW-1185">Reference proteome</keyword>
<evidence type="ECO:0000313" key="2">
    <source>
        <dbReference type="Proteomes" id="UP000199708"/>
    </source>
</evidence>
<dbReference type="AlphaFoldDB" id="A0A1G7UCT3"/>
<dbReference type="OrthoDB" id="2193785at2"/>
<protein>
    <submittedName>
        <fullName evidence="1">Uncharacterized protein</fullName>
    </submittedName>
</protein>
<dbReference type="Proteomes" id="UP000199708">
    <property type="component" value="Unassembled WGS sequence"/>
</dbReference>
<organism evidence="1 2">
    <name type="scientific">Facklamia miroungae</name>
    <dbReference type="NCBI Taxonomy" id="120956"/>
    <lineage>
        <taxon>Bacteria</taxon>
        <taxon>Bacillati</taxon>
        <taxon>Bacillota</taxon>
        <taxon>Bacilli</taxon>
        <taxon>Lactobacillales</taxon>
        <taxon>Aerococcaceae</taxon>
        <taxon>Facklamia</taxon>
    </lineage>
</organism>